<organism evidence="1 2">
    <name type="scientific">Scleroderma citrinum Foug A</name>
    <dbReference type="NCBI Taxonomy" id="1036808"/>
    <lineage>
        <taxon>Eukaryota</taxon>
        <taxon>Fungi</taxon>
        <taxon>Dikarya</taxon>
        <taxon>Basidiomycota</taxon>
        <taxon>Agaricomycotina</taxon>
        <taxon>Agaricomycetes</taxon>
        <taxon>Agaricomycetidae</taxon>
        <taxon>Boletales</taxon>
        <taxon>Sclerodermatineae</taxon>
        <taxon>Sclerodermataceae</taxon>
        <taxon>Scleroderma</taxon>
    </lineage>
</organism>
<dbReference type="InParanoid" id="A0A0C3DAA8"/>
<keyword evidence="2" id="KW-1185">Reference proteome</keyword>
<evidence type="ECO:0000313" key="1">
    <source>
        <dbReference type="EMBL" id="KIM53329.1"/>
    </source>
</evidence>
<reference evidence="2" key="2">
    <citation type="submission" date="2015-01" db="EMBL/GenBank/DDBJ databases">
        <title>Evolutionary Origins and Diversification of the Mycorrhizal Mutualists.</title>
        <authorList>
            <consortium name="DOE Joint Genome Institute"/>
            <consortium name="Mycorrhizal Genomics Consortium"/>
            <person name="Kohler A."/>
            <person name="Kuo A."/>
            <person name="Nagy L.G."/>
            <person name="Floudas D."/>
            <person name="Copeland A."/>
            <person name="Barry K.W."/>
            <person name="Cichocki N."/>
            <person name="Veneault-Fourrey C."/>
            <person name="LaButti K."/>
            <person name="Lindquist E.A."/>
            <person name="Lipzen A."/>
            <person name="Lundell T."/>
            <person name="Morin E."/>
            <person name="Murat C."/>
            <person name="Riley R."/>
            <person name="Ohm R."/>
            <person name="Sun H."/>
            <person name="Tunlid A."/>
            <person name="Henrissat B."/>
            <person name="Grigoriev I.V."/>
            <person name="Hibbett D.S."/>
            <person name="Martin F."/>
        </authorList>
    </citation>
    <scope>NUCLEOTIDE SEQUENCE [LARGE SCALE GENOMIC DNA]</scope>
    <source>
        <strain evidence="2">Foug A</strain>
    </source>
</reference>
<accession>A0A0C3DAA8</accession>
<dbReference type="Proteomes" id="UP000053989">
    <property type="component" value="Unassembled WGS sequence"/>
</dbReference>
<dbReference type="EMBL" id="KN822183">
    <property type="protein sequence ID" value="KIM53329.1"/>
    <property type="molecule type" value="Genomic_DNA"/>
</dbReference>
<protein>
    <submittedName>
        <fullName evidence="1">Uncharacterized protein</fullName>
    </submittedName>
</protein>
<gene>
    <name evidence="1" type="ORF">SCLCIDRAFT_1222862</name>
</gene>
<dbReference type="AlphaFoldDB" id="A0A0C3DAA8"/>
<dbReference type="HOGENOM" id="CLU_2279132_0_0_1"/>
<reference evidence="1 2" key="1">
    <citation type="submission" date="2014-04" db="EMBL/GenBank/DDBJ databases">
        <authorList>
            <consortium name="DOE Joint Genome Institute"/>
            <person name="Kuo A."/>
            <person name="Kohler A."/>
            <person name="Nagy L.G."/>
            <person name="Floudas D."/>
            <person name="Copeland A."/>
            <person name="Barry K.W."/>
            <person name="Cichocki N."/>
            <person name="Veneault-Fourrey C."/>
            <person name="LaButti K."/>
            <person name="Lindquist E.A."/>
            <person name="Lipzen A."/>
            <person name="Lundell T."/>
            <person name="Morin E."/>
            <person name="Murat C."/>
            <person name="Sun H."/>
            <person name="Tunlid A."/>
            <person name="Henrissat B."/>
            <person name="Grigoriev I.V."/>
            <person name="Hibbett D.S."/>
            <person name="Martin F."/>
            <person name="Nordberg H.P."/>
            <person name="Cantor M.N."/>
            <person name="Hua S.X."/>
        </authorList>
    </citation>
    <scope>NUCLEOTIDE SEQUENCE [LARGE SCALE GENOMIC DNA]</scope>
    <source>
        <strain evidence="1 2">Foug A</strain>
    </source>
</reference>
<name>A0A0C3DAA8_9AGAM</name>
<proteinExistence type="predicted"/>
<sequence>MAQALRSVGTFRLTTEQWVIHMAEQNPLHSEPIDRRMSHASQMAASTPSIHWSITRSSFVSTLSTNVASPAHLSSQFALPMQHQRPHLGAKQLALRWCTTTL</sequence>
<evidence type="ECO:0000313" key="2">
    <source>
        <dbReference type="Proteomes" id="UP000053989"/>
    </source>
</evidence>